<evidence type="ECO:0000256" key="17">
    <source>
        <dbReference type="RuleBase" id="RU362121"/>
    </source>
</evidence>
<evidence type="ECO:0000313" key="21">
    <source>
        <dbReference type="Proteomes" id="UP001165120"/>
    </source>
</evidence>
<reference evidence="20" key="1">
    <citation type="submission" date="2023-04" db="EMBL/GenBank/DDBJ databases">
        <title>Candida boidinii NBRC 10035.</title>
        <authorList>
            <person name="Ichikawa N."/>
            <person name="Sato H."/>
            <person name="Tonouchi N."/>
        </authorList>
    </citation>
    <scope>NUCLEOTIDE SEQUENCE</scope>
    <source>
        <strain evidence="20">NBRC 10035</strain>
    </source>
</reference>
<dbReference type="PROSITE" id="PS00191">
    <property type="entry name" value="CYTOCHROME_B5_1"/>
    <property type="match status" value="1"/>
</dbReference>
<evidence type="ECO:0000256" key="13">
    <source>
        <dbReference type="ARBA" id="ARBA00061137"/>
    </source>
</evidence>
<dbReference type="Pfam" id="PF00173">
    <property type="entry name" value="Cyt-b5"/>
    <property type="match status" value="1"/>
</dbReference>
<proteinExistence type="inferred from homology"/>
<evidence type="ECO:0000259" key="18">
    <source>
        <dbReference type="PROSITE" id="PS50255"/>
    </source>
</evidence>
<name>A0A9W6T3D8_CANBO</name>
<dbReference type="CDD" id="cd02922">
    <property type="entry name" value="FCB2_FMN"/>
    <property type="match status" value="1"/>
</dbReference>
<sequence length="459" mass="50687">MTDFIPKHPGGRAPITTNAGKDVTDIFTPIHPPGVIEQYLPKDKWLGDIDGEAPKPEVVLDDDEIERLSNVDNKPSLNKIFNLHDFEYVAKSILPKNAWAYYSSGSDDEIIMRENHYAYQRIYFRPRILEKVGSVDISTEMLGIKTSVPFYITATALAKLGHPDGEVAIAKAAGKEDVIQMISTFSSCSLDECAEASVEGQSQWFQLYVNTERKVAFDLVKKAEKLGMKGIFVTVDAPCLGNREKDKKTKFTEDTSIGVGETAERDNGASAALSTFIDPNLDWDDIKEIQKSCNLPIVIKGVQRVEDVVKAAEHGVNGVVLSNHGGRQLDFAPAPVQLLAEVMPILRQKKLDKNFDVFVDGGVRRGTDILKALCLGAKGVGVGRPILYSLSGYGEEGVRKAIHILKDELILDMRLLGAKNIGELNPNFVDTRNLIGRYAPDSLYGQVYSPLEFVKFKNE</sequence>
<dbReference type="InterPro" id="IPR036400">
    <property type="entry name" value="Cyt_B5-like_heme/steroid_sf"/>
</dbReference>
<keyword evidence="8 17" id="KW-0479">Metal-binding</keyword>
<feature type="domain" description="FMN hydroxy acid dehydrogenase" evidence="19">
    <location>
        <begin position="75"/>
        <end position="434"/>
    </location>
</feature>
<evidence type="ECO:0000256" key="1">
    <source>
        <dbReference type="ARBA" id="ARBA00001917"/>
    </source>
</evidence>
<keyword evidence="11" id="KW-0496">Mitochondrion</keyword>
<dbReference type="PROSITE" id="PS51349">
    <property type="entry name" value="FMN_HYDROXY_ACID_DH_2"/>
    <property type="match status" value="1"/>
</dbReference>
<evidence type="ECO:0000256" key="8">
    <source>
        <dbReference type="ARBA" id="ARBA00022723"/>
    </source>
</evidence>
<organism evidence="20 21">
    <name type="scientific">Candida boidinii</name>
    <name type="common">Yeast</name>
    <dbReference type="NCBI Taxonomy" id="5477"/>
    <lineage>
        <taxon>Eukaryota</taxon>
        <taxon>Fungi</taxon>
        <taxon>Dikarya</taxon>
        <taxon>Ascomycota</taxon>
        <taxon>Saccharomycotina</taxon>
        <taxon>Pichiomycetes</taxon>
        <taxon>Pichiales</taxon>
        <taxon>Pichiaceae</taxon>
        <taxon>Ogataea</taxon>
        <taxon>Ogataea/Candida clade</taxon>
    </lineage>
</organism>
<dbReference type="PROSITE" id="PS50255">
    <property type="entry name" value="CYTOCHROME_B5_2"/>
    <property type="match status" value="1"/>
</dbReference>
<comment type="similarity">
    <text evidence="13">In the C-terminal section; belongs to the FMN-dependent alpha-hydroxy acid dehydrogenase family.</text>
</comment>
<evidence type="ECO:0000256" key="6">
    <source>
        <dbReference type="ARBA" id="ARBA00022630"/>
    </source>
</evidence>
<dbReference type="GO" id="GO:0020037">
    <property type="term" value="F:heme binding"/>
    <property type="evidence" value="ECO:0007669"/>
    <property type="project" value="UniProtKB-UniRule"/>
</dbReference>
<dbReference type="PANTHER" id="PTHR10578:SF148">
    <property type="entry name" value="L-LACTATE DEHYDROGENASE (CYTOCHROME)"/>
    <property type="match status" value="1"/>
</dbReference>
<evidence type="ECO:0000313" key="20">
    <source>
        <dbReference type="EMBL" id="GME73703.1"/>
    </source>
</evidence>
<gene>
    <name evidence="20" type="ORF">Cboi02_000414800</name>
</gene>
<keyword evidence="10 17" id="KW-0408">Iron</keyword>
<comment type="subcellular location">
    <subcellularLocation>
        <location evidence="3">Mitochondrion intermembrane space</location>
    </subcellularLocation>
</comment>
<evidence type="ECO:0000256" key="11">
    <source>
        <dbReference type="ARBA" id="ARBA00023128"/>
    </source>
</evidence>
<comment type="similarity">
    <text evidence="17">Belongs to the cytochrome b5 family.</text>
</comment>
<keyword evidence="5 17" id="KW-0349">Heme</keyword>
<protein>
    <recommendedName>
        <fullName evidence="16">L-lactate dehydrogenase (cytochrome)</fullName>
        <ecNumber evidence="15">1.1.2.3</ecNumber>
    </recommendedName>
</protein>
<dbReference type="InterPro" id="IPR037396">
    <property type="entry name" value="FMN_HAD"/>
</dbReference>
<keyword evidence="6" id="KW-0285">Flavoprotein</keyword>
<dbReference type="GO" id="GO:0006089">
    <property type="term" value="P:lactate metabolic process"/>
    <property type="evidence" value="ECO:0007669"/>
    <property type="project" value="TreeGrafter"/>
</dbReference>
<dbReference type="SUPFAM" id="SSF51395">
    <property type="entry name" value="FMN-linked oxidoreductases"/>
    <property type="match status" value="1"/>
</dbReference>
<evidence type="ECO:0000256" key="9">
    <source>
        <dbReference type="ARBA" id="ARBA00023002"/>
    </source>
</evidence>
<accession>A0A9W6T3D8</accession>
<dbReference type="EC" id="1.1.2.3" evidence="15"/>
<dbReference type="Proteomes" id="UP001165120">
    <property type="component" value="Unassembled WGS sequence"/>
</dbReference>
<evidence type="ECO:0000256" key="2">
    <source>
        <dbReference type="ARBA" id="ARBA00001970"/>
    </source>
</evidence>
<comment type="subunit">
    <text evidence="4">Homotetramer.</text>
</comment>
<dbReference type="InterPro" id="IPR013785">
    <property type="entry name" value="Aldolase_TIM"/>
</dbReference>
<dbReference type="PANTHER" id="PTHR10578">
    <property type="entry name" value="S -2-HYDROXY-ACID OXIDASE-RELATED"/>
    <property type="match status" value="1"/>
</dbReference>
<evidence type="ECO:0000256" key="7">
    <source>
        <dbReference type="ARBA" id="ARBA00022643"/>
    </source>
</evidence>
<evidence type="ECO:0000256" key="10">
    <source>
        <dbReference type="ARBA" id="ARBA00023004"/>
    </source>
</evidence>
<evidence type="ECO:0000256" key="14">
    <source>
        <dbReference type="ARBA" id="ARBA00061589"/>
    </source>
</evidence>
<evidence type="ECO:0000256" key="16">
    <source>
        <dbReference type="ARBA" id="ARBA00068515"/>
    </source>
</evidence>
<dbReference type="InterPro" id="IPR001199">
    <property type="entry name" value="Cyt_B5-like_heme/steroid-bd"/>
</dbReference>
<dbReference type="AlphaFoldDB" id="A0A9W6T3D8"/>
<keyword evidence="7" id="KW-0288">FMN</keyword>
<dbReference type="Gene3D" id="3.10.120.10">
    <property type="entry name" value="Cytochrome b5-like heme/steroid binding domain"/>
    <property type="match status" value="1"/>
</dbReference>
<dbReference type="PROSITE" id="PS00557">
    <property type="entry name" value="FMN_HYDROXY_ACID_DH_1"/>
    <property type="match status" value="1"/>
</dbReference>
<evidence type="ECO:0000256" key="3">
    <source>
        <dbReference type="ARBA" id="ARBA00004569"/>
    </source>
</evidence>
<dbReference type="EMBL" id="BSXN01001589">
    <property type="protein sequence ID" value="GME73703.1"/>
    <property type="molecule type" value="Genomic_DNA"/>
</dbReference>
<dbReference type="SUPFAM" id="SSF55856">
    <property type="entry name" value="Cytochrome b5-like heme/steroid binding domain"/>
    <property type="match status" value="1"/>
</dbReference>
<keyword evidence="9" id="KW-0560">Oxidoreductase</keyword>
<dbReference type="InterPro" id="IPR008259">
    <property type="entry name" value="FMN_hydac_DH_AS"/>
</dbReference>
<dbReference type="GO" id="GO:0046872">
    <property type="term" value="F:metal ion binding"/>
    <property type="evidence" value="ECO:0007669"/>
    <property type="project" value="UniProtKB-UniRule"/>
</dbReference>
<dbReference type="InterPro" id="IPR018506">
    <property type="entry name" value="Cyt_B5_heme-BS"/>
</dbReference>
<evidence type="ECO:0000259" key="19">
    <source>
        <dbReference type="PROSITE" id="PS51349"/>
    </source>
</evidence>
<feature type="domain" description="Cytochrome b5 heme-binding" evidence="18">
    <location>
        <begin position="1"/>
        <end position="50"/>
    </location>
</feature>
<dbReference type="GO" id="GO:0005758">
    <property type="term" value="C:mitochondrial intermembrane space"/>
    <property type="evidence" value="ECO:0007669"/>
    <property type="project" value="UniProtKB-SubCell"/>
</dbReference>
<dbReference type="FunFam" id="3.20.20.70:FF:000062">
    <property type="entry name" value="Cytochrome b2, mitochondrial, putative"/>
    <property type="match status" value="1"/>
</dbReference>
<comment type="similarity">
    <text evidence="14">In the N-terminal section; belongs to the cytochrome b5 family.</text>
</comment>
<dbReference type="InterPro" id="IPR037458">
    <property type="entry name" value="L-MDH/L-LDH_FMN-bd"/>
</dbReference>
<comment type="caution">
    <text evidence="20">The sequence shown here is derived from an EMBL/GenBank/DDBJ whole genome shotgun (WGS) entry which is preliminary data.</text>
</comment>
<comment type="cofactor">
    <cofactor evidence="1">
        <name>FMN</name>
        <dbReference type="ChEBI" id="CHEBI:58210"/>
    </cofactor>
</comment>
<dbReference type="GO" id="GO:0004460">
    <property type="term" value="F:L-lactate dehydrogenase (cytochrome) activity"/>
    <property type="evidence" value="ECO:0007669"/>
    <property type="project" value="UniProtKB-EC"/>
</dbReference>
<dbReference type="Gene3D" id="3.20.20.70">
    <property type="entry name" value="Aldolase class I"/>
    <property type="match status" value="1"/>
</dbReference>
<dbReference type="InterPro" id="IPR000262">
    <property type="entry name" value="FMN-dep_DH"/>
</dbReference>
<evidence type="ECO:0000256" key="5">
    <source>
        <dbReference type="ARBA" id="ARBA00022617"/>
    </source>
</evidence>
<evidence type="ECO:0000256" key="4">
    <source>
        <dbReference type="ARBA" id="ARBA00011881"/>
    </source>
</evidence>
<evidence type="ECO:0000256" key="15">
    <source>
        <dbReference type="ARBA" id="ARBA00066458"/>
    </source>
</evidence>
<comment type="cofactor">
    <cofactor evidence="2">
        <name>heme b</name>
        <dbReference type="ChEBI" id="CHEBI:60344"/>
    </cofactor>
</comment>
<keyword evidence="21" id="KW-1185">Reference proteome</keyword>
<dbReference type="Pfam" id="PF01070">
    <property type="entry name" value="FMN_dh"/>
    <property type="match status" value="1"/>
</dbReference>
<evidence type="ECO:0000256" key="12">
    <source>
        <dbReference type="ARBA" id="ARBA00052399"/>
    </source>
</evidence>
<comment type="catalytic activity">
    <reaction evidence="12">
        <text>(S)-lactate + 2 Fe(III)-[cytochrome c] = 2 Fe(II)-[cytochrome c] + pyruvate + 2 H(+)</text>
        <dbReference type="Rhea" id="RHEA:19909"/>
        <dbReference type="Rhea" id="RHEA-COMP:10350"/>
        <dbReference type="Rhea" id="RHEA-COMP:14399"/>
        <dbReference type="ChEBI" id="CHEBI:15361"/>
        <dbReference type="ChEBI" id="CHEBI:15378"/>
        <dbReference type="ChEBI" id="CHEBI:16651"/>
        <dbReference type="ChEBI" id="CHEBI:29033"/>
        <dbReference type="ChEBI" id="CHEBI:29034"/>
        <dbReference type="EC" id="1.1.2.3"/>
    </reaction>
    <physiologicalReaction direction="left-to-right" evidence="12">
        <dbReference type="Rhea" id="RHEA:19910"/>
    </physiologicalReaction>
</comment>